<protein>
    <submittedName>
        <fullName evidence="1">GTP-binding nuclear protein Ran-A1</fullName>
    </submittedName>
</protein>
<organism evidence="1 2">
    <name type="scientific">Corchorus olitorius</name>
    <dbReference type="NCBI Taxonomy" id="93759"/>
    <lineage>
        <taxon>Eukaryota</taxon>
        <taxon>Viridiplantae</taxon>
        <taxon>Streptophyta</taxon>
        <taxon>Embryophyta</taxon>
        <taxon>Tracheophyta</taxon>
        <taxon>Spermatophyta</taxon>
        <taxon>Magnoliopsida</taxon>
        <taxon>eudicotyledons</taxon>
        <taxon>Gunneridae</taxon>
        <taxon>Pentapetalae</taxon>
        <taxon>rosids</taxon>
        <taxon>malvids</taxon>
        <taxon>Malvales</taxon>
        <taxon>Malvaceae</taxon>
        <taxon>Grewioideae</taxon>
        <taxon>Apeibeae</taxon>
        <taxon>Corchorus</taxon>
    </lineage>
</organism>
<accession>A0A1R3L470</accession>
<dbReference type="EMBL" id="AWUE01001918">
    <property type="protein sequence ID" value="OMP14134.1"/>
    <property type="molecule type" value="Genomic_DNA"/>
</dbReference>
<evidence type="ECO:0000313" key="2">
    <source>
        <dbReference type="Proteomes" id="UP000187203"/>
    </source>
</evidence>
<keyword evidence="2" id="KW-1185">Reference proteome</keyword>
<proteinExistence type="predicted"/>
<dbReference type="Proteomes" id="UP000187203">
    <property type="component" value="Unassembled WGS sequence"/>
</dbReference>
<evidence type="ECO:0000313" key="1">
    <source>
        <dbReference type="EMBL" id="OMP14134.1"/>
    </source>
</evidence>
<comment type="caution">
    <text evidence="1">The sequence shown here is derived from an EMBL/GenBank/DDBJ whole genome shotgun (WGS) entry which is preliminary data.</text>
</comment>
<gene>
    <name evidence="1" type="ORF">COLO4_00268</name>
</gene>
<dbReference type="AlphaFoldDB" id="A0A1R3L470"/>
<name>A0A1R3L470_9ROSI</name>
<reference evidence="2" key="1">
    <citation type="submission" date="2013-09" db="EMBL/GenBank/DDBJ databases">
        <title>Corchorus olitorius genome sequencing.</title>
        <authorList>
            <person name="Alam M."/>
            <person name="Haque M.S."/>
            <person name="Islam M.S."/>
            <person name="Emdad E.M."/>
            <person name="Islam M.M."/>
            <person name="Ahmed B."/>
            <person name="Halim A."/>
            <person name="Hossen Q.M.M."/>
            <person name="Hossain M.Z."/>
            <person name="Ahmed R."/>
            <person name="Khan M.M."/>
            <person name="Islam R."/>
            <person name="Rashid M.M."/>
            <person name="Khan S.A."/>
            <person name="Rahman M.S."/>
            <person name="Alam M."/>
            <person name="Yahiya A.S."/>
            <person name="Khan M.S."/>
            <person name="Azam M.S."/>
            <person name="Haque T."/>
            <person name="Lashkar M.Z.H."/>
            <person name="Akhand A.I."/>
            <person name="Morshed G."/>
            <person name="Roy S."/>
            <person name="Uddin K.S."/>
            <person name="Rabeya T."/>
            <person name="Hossain A.S."/>
            <person name="Chowdhury A."/>
            <person name="Snigdha A.R."/>
            <person name="Mortoza M.S."/>
            <person name="Matin S.A."/>
            <person name="Hoque S.M.E."/>
            <person name="Islam M.K."/>
            <person name="Roy D.K."/>
            <person name="Haider R."/>
            <person name="Moosa M.M."/>
            <person name="Elias S.M."/>
            <person name="Hasan A.M."/>
            <person name="Jahan S."/>
            <person name="Shafiuddin M."/>
            <person name="Mahmood N."/>
            <person name="Shommy N.S."/>
        </authorList>
    </citation>
    <scope>NUCLEOTIDE SEQUENCE [LARGE SCALE GENOMIC DNA]</scope>
    <source>
        <strain evidence="2">cv. O-4</strain>
    </source>
</reference>
<sequence length="104" mass="11679">MFATSIEPDPDLRPPIWEIHVNKRNEIRRAYYNVGPCQPLLKLKKYPLFGSGRRFKSSCSALCYGAEVTTTPLMFDSALCYGAEVTTTPLMFDGGAESRPSRED</sequence>